<dbReference type="InterPro" id="IPR006073">
    <property type="entry name" value="GTP-bd"/>
</dbReference>
<evidence type="ECO:0000256" key="6">
    <source>
        <dbReference type="ARBA" id="ARBA00059892"/>
    </source>
</evidence>
<dbReference type="InterPro" id="IPR050755">
    <property type="entry name" value="TRAFAC_YlqF/YawG_RiboMat"/>
</dbReference>
<dbReference type="Pfam" id="PF01926">
    <property type="entry name" value="MMR_HSR1"/>
    <property type="match status" value="1"/>
</dbReference>
<dbReference type="PANTHER" id="PTHR11089:SF30">
    <property type="entry name" value="GUANINE NUCLEOTIDE-BINDING PROTEIN-LIKE 3 HOMOLOG"/>
    <property type="match status" value="1"/>
</dbReference>
<evidence type="ECO:0000256" key="3">
    <source>
        <dbReference type="ARBA" id="ARBA00023054"/>
    </source>
</evidence>
<evidence type="ECO:0000256" key="1">
    <source>
        <dbReference type="ARBA" id="ARBA00004604"/>
    </source>
</evidence>
<dbReference type="PROSITE" id="PS51721">
    <property type="entry name" value="G_CP"/>
    <property type="match status" value="1"/>
</dbReference>
<keyword evidence="4" id="KW-0342">GTP-binding</keyword>
<keyword evidence="5" id="KW-0539">Nucleus</keyword>
<dbReference type="EMBL" id="VYZN01000001">
    <property type="protein sequence ID" value="KAE9544933.1"/>
    <property type="molecule type" value="Genomic_DNA"/>
</dbReference>
<dbReference type="InterPro" id="IPR030378">
    <property type="entry name" value="G_CP_dom"/>
</dbReference>
<keyword evidence="3" id="KW-0175">Coiled coil</keyword>
<comment type="caution">
    <text evidence="9">The sequence shown here is derived from an EMBL/GenBank/DDBJ whole genome shotgun (WGS) entry which is preliminary data.</text>
</comment>
<dbReference type="GO" id="GO:0005730">
    <property type="term" value="C:nucleolus"/>
    <property type="evidence" value="ECO:0007669"/>
    <property type="project" value="UniProtKB-SubCell"/>
</dbReference>
<evidence type="ECO:0000256" key="7">
    <source>
        <dbReference type="SAM" id="MobiDB-lite"/>
    </source>
</evidence>
<dbReference type="FunFam" id="3.40.50.300:FF:000571">
    <property type="entry name" value="Guanine nucleotide-binding protein-like NSN1"/>
    <property type="match status" value="1"/>
</dbReference>
<dbReference type="CDD" id="cd04178">
    <property type="entry name" value="Nucleostemin_like"/>
    <property type="match status" value="1"/>
</dbReference>
<sequence>MGIEKANKSKNRRAFLKWKKGKKLESIRTANVQKAAAPKKPEQKPEPLPLTQTLAEFVKKTESMQAGFVEVEDVDEESGYKNVVKLDNKTFKDEFRKVVSAADVVLEVVDARDPLGTRCKRVIESAQDLGKKLVVVLNKTDLVPAEIVRDWLSYFRGQLGTPALPFKASTQQAGSRIGHRKMNKCKKDTEKAVSLCVGAELVMTLLANYCRSDKMKTSIVVGVVVTAITIDYKQKLVLGMPNVGKSSLINSLKRSRACQVGAVPGVTKNMQEIQLDKHIKLLDCPGVVLDKTSTTNSVGLKNVVSSGNIEDPIACAATIVGRVTKDQMQKLYGIGQYDSCEHFLYLKARRFGNIGRGGIPDIFTSARSLVEDWNRGKIRYHTLPPESDSVHLSAQIVTDATDVFNLDNVQRIETEFMEELAKIQPESTGEGVKTDTMDVDGKSMVVVDDGVQTKKSGKLRWRKKKKSEPNETKIDLQPGVLKLKKLQKANAKKQRKTASRLIKCEQLLDNIDLL</sequence>
<keyword evidence="2" id="KW-0547">Nucleotide-binding</keyword>
<dbReference type="Proteomes" id="UP000475862">
    <property type="component" value="Unassembled WGS sequence"/>
</dbReference>
<dbReference type="InterPro" id="IPR000795">
    <property type="entry name" value="T_Tr_GTP-bd_dom"/>
</dbReference>
<dbReference type="Gene3D" id="3.40.50.300">
    <property type="entry name" value="P-loop containing nucleotide triphosphate hydrolases"/>
    <property type="match status" value="1"/>
</dbReference>
<evidence type="ECO:0000313" key="9">
    <source>
        <dbReference type="EMBL" id="KAE9544933.1"/>
    </source>
</evidence>
<gene>
    <name evidence="9" type="ORF">AGLY_000476</name>
</gene>
<feature type="domain" description="CP-type G" evidence="8">
    <location>
        <begin position="92"/>
        <end position="290"/>
    </location>
</feature>
<dbReference type="InterPro" id="IPR027417">
    <property type="entry name" value="P-loop_NTPase"/>
</dbReference>
<evidence type="ECO:0000256" key="2">
    <source>
        <dbReference type="ARBA" id="ARBA00022741"/>
    </source>
</evidence>
<dbReference type="PANTHER" id="PTHR11089">
    <property type="entry name" value="GTP-BINDING PROTEIN-RELATED"/>
    <property type="match status" value="1"/>
</dbReference>
<evidence type="ECO:0000313" key="10">
    <source>
        <dbReference type="Proteomes" id="UP000475862"/>
    </source>
</evidence>
<organism evidence="9 10">
    <name type="scientific">Aphis glycines</name>
    <name type="common">Soybean aphid</name>
    <dbReference type="NCBI Taxonomy" id="307491"/>
    <lineage>
        <taxon>Eukaryota</taxon>
        <taxon>Metazoa</taxon>
        <taxon>Ecdysozoa</taxon>
        <taxon>Arthropoda</taxon>
        <taxon>Hexapoda</taxon>
        <taxon>Insecta</taxon>
        <taxon>Pterygota</taxon>
        <taxon>Neoptera</taxon>
        <taxon>Paraneoptera</taxon>
        <taxon>Hemiptera</taxon>
        <taxon>Sternorrhyncha</taxon>
        <taxon>Aphidomorpha</taxon>
        <taxon>Aphidoidea</taxon>
        <taxon>Aphididae</taxon>
        <taxon>Aphidini</taxon>
        <taxon>Aphis</taxon>
        <taxon>Aphis</taxon>
    </lineage>
</organism>
<proteinExistence type="predicted"/>
<dbReference type="GO" id="GO:0005525">
    <property type="term" value="F:GTP binding"/>
    <property type="evidence" value="ECO:0007669"/>
    <property type="project" value="UniProtKB-KW"/>
</dbReference>
<comment type="function">
    <text evidence="6">May play a role in regulating cellular proliferation.</text>
</comment>
<evidence type="ECO:0000256" key="5">
    <source>
        <dbReference type="ARBA" id="ARBA00023242"/>
    </source>
</evidence>
<dbReference type="SUPFAM" id="SSF52540">
    <property type="entry name" value="P-loop containing nucleoside triphosphate hydrolases"/>
    <property type="match status" value="2"/>
</dbReference>
<reference evidence="9 10" key="1">
    <citation type="submission" date="2019-08" db="EMBL/GenBank/DDBJ databases">
        <title>The genome of the soybean aphid Biotype 1, its phylome, world population structure and adaptation to the North American continent.</title>
        <authorList>
            <person name="Giordano R."/>
            <person name="Donthu R.K."/>
            <person name="Hernandez A.G."/>
            <person name="Wright C.L."/>
            <person name="Zimin A.V."/>
        </authorList>
    </citation>
    <scope>NUCLEOTIDE SEQUENCE [LARGE SCALE GENOMIC DNA]</scope>
    <source>
        <tissue evidence="9">Whole aphids</tissue>
    </source>
</reference>
<dbReference type="GO" id="GO:0003924">
    <property type="term" value="F:GTPase activity"/>
    <property type="evidence" value="ECO:0007669"/>
    <property type="project" value="InterPro"/>
</dbReference>
<protein>
    <recommendedName>
        <fullName evidence="8">CP-type G domain-containing protein</fullName>
    </recommendedName>
</protein>
<dbReference type="AlphaFoldDB" id="A0A6G0U7K5"/>
<name>A0A6G0U7K5_APHGL</name>
<feature type="region of interest" description="Disordered" evidence="7">
    <location>
        <begin position="30"/>
        <end position="49"/>
    </location>
</feature>
<evidence type="ECO:0000256" key="4">
    <source>
        <dbReference type="ARBA" id="ARBA00023134"/>
    </source>
</evidence>
<keyword evidence="10" id="KW-1185">Reference proteome</keyword>
<evidence type="ECO:0000259" key="8">
    <source>
        <dbReference type="PROSITE" id="PS51721"/>
    </source>
</evidence>
<dbReference type="Pfam" id="PF00009">
    <property type="entry name" value="GTP_EFTU"/>
    <property type="match status" value="1"/>
</dbReference>
<comment type="subcellular location">
    <subcellularLocation>
        <location evidence="1">Nucleus</location>
        <location evidence="1">Nucleolus</location>
    </subcellularLocation>
</comment>
<dbReference type="OrthoDB" id="444945at2759"/>
<accession>A0A6G0U7K5</accession>
<feature type="region of interest" description="Disordered" evidence="7">
    <location>
        <begin position="457"/>
        <end position="476"/>
    </location>
</feature>
<feature type="compositionally biased region" description="Basic residues" evidence="7">
    <location>
        <begin position="457"/>
        <end position="466"/>
    </location>
</feature>